<evidence type="ECO:0000313" key="2">
    <source>
        <dbReference type="Proteomes" id="UP000203916"/>
    </source>
</evidence>
<dbReference type="OrthoDB" id="18245at10239"/>
<dbReference type="EMBL" id="KT001920">
    <property type="protein sequence ID" value="AKQ07535.1"/>
    <property type="molecule type" value="Genomic_DNA"/>
</dbReference>
<organism evidence="1 2">
    <name type="scientific">Klebsiella phage Sushi</name>
    <dbReference type="NCBI Taxonomy" id="1675609"/>
    <lineage>
        <taxon>Viruses</taxon>
        <taxon>Duplodnaviria</taxon>
        <taxon>Heunggongvirae</taxon>
        <taxon>Uroviricota</taxon>
        <taxon>Caudoviricetes</taxon>
        <taxon>Drexlerviridae</taxon>
        <taxon>Webervirus</taxon>
        <taxon>Webervirus sushi</taxon>
    </lineage>
</organism>
<accession>A0A0H4TGK8</accession>
<dbReference type="GeneID" id="26623931"/>
<protein>
    <submittedName>
        <fullName evidence="1">Uncharacterized protein</fullName>
    </submittedName>
</protein>
<dbReference type="RefSeq" id="YP_009196716.1">
    <property type="nucleotide sequence ID" value="NC_028774.1"/>
</dbReference>
<dbReference type="KEGG" id="vg:26623931"/>
<name>A0A0H4TGK8_9CAUD</name>
<dbReference type="Proteomes" id="UP000203916">
    <property type="component" value="Segment"/>
</dbReference>
<sequence length="100" mass="11497">MIRLSEFDRHCLTGQFGEKPVMCKISNVKGEPFEQIRTLISFARRNRLYIQARGGLFAKQVHFAYGTGFYTGGDGVNPSPKRVRLREIIEHGYVWTNGIY</sequence>
<gene>
    <name evidence="1" type="ORF">CPT_Sushi64</name>
</gene>
<evidence type="ECO:0000313" key="1">
    <source>
        <dbReference type="EMBL" id="AKQ07535.1"/>
    </source>
</evidence>
<keyword evidence="2" id="KW-1185">Reference proteome</keyword>
<reference evidence="1 2" key="1">
    <citation type="journal article" date="2015" name="Genome Announc.">
        <title>Complete Genome Sequence of Klebsiella pneumoniae Carbapenemase-Producing K. pneumoniae Siphophage Sushi.</title>
        <authorList>
            <person name="Nguyen D.T."/>
            <person name="Lessor L.E."/>
            <person name="Cahill J.L."/>
            <person name="Rasche E.S."/>
            <person name="Kuty Everett G.F."/>
        </authorList>
    </citation>
    <scope>NUCLEOTIDE SEQUENCE [LARGE SCALE GENOMIC DNA]</scope>
</reference>
<proteinExistence type="predicted"/>